<dbReference type="PRINTS" id="PR00480">
    <property type="entry name" value="ASTACIN"/>
</dbReference>
<feature type="active site" evidence="6">
    <location>
        <position position="102"/>
    </location>
</feature>
<evidence type="ECO:0000259" key="10">
    <source>
        <dbReference type="PROSITE" id="PS50144"/>
    </source>
</evidence>
<dbReference type="Pfam" id="PF01400">
    <property type="entry name" value="Astacin"/>
    <property type="match status" value="1"/>
</dbReference>
<dbReference type="SUPFAM" id="SSF49599">
    <property type="entry name" value="TRAF domain-like"/>
    <property type="match status" value="1"/>
</dbReference>
<dbReference type="InterPro" id="IPR006026">
    <property type="entry name" value="Peptidase_Metallo"/>
</dbReference>
<evidence type="ECO:0000256" key="2">
    <source>
        <dbReference type="ARBA" id="ARBA00022833"/>
    </source>
</evidence>
<keyword evidence="6 7" id="KW-0645">Protease</keyword>
<dbReference type="AlphaFoldDB" id="G1KNJ5"/>
<dbReference type="STRING" id="28377.ENSACAP00000013072"/>
<evidence type="ECO:0000313" key="13">
    <source>
        <dbReference type="Proteomes" id="UP000001646"/>
    </source>
</evidence>
<dbReference type="Pfam" id="PF00629">
    <property type="entry name" value="MAM"/>
    <property type="match status" value="1"/>
</dbReference>
<dbReference type="PANTHER" id="PTHR10127:SF824">
    <property type="entry name" value="MEPRIN A SUBUNIT ALPHA"/>
    <property type="match status" value="1"/>
</dbReference>
<keyword evidence="5" id="KW-0245">EGF-like domain</keyword>
<dbReference type="SMART" id="SM00061">
    <property type="entry name" value="MATH"/>
    <property type="match status" value="1"/>
</dbReference>
<evidence type="ECO:0000256" key="4">
    <source>
        <dbReference type="ARBA" id="ARBA00023157"/>
    </source>
</evidence>
<keyword evidence="2 6" id="KW-0862">Zinc</keyword>
<evidence type="ECO:0000256" key="7">
    <source>
        <dbReference type="RuleBase" id="RU361183"/>
    </source>
</evidence>
<dbReference type="Gene3D" id="2.10.25.10">
    <property type="entry name" value="Laminin"/>
    <property type="match status" value="1"/>
</dbReference>
<feature type="binding site" evidence="6">
    <location>
        <position position="101"/>
    </location>
    <ligand>
        <name>Zn(2+)</name>
        <dbReference type="ChEBI" id="CHEBI:29105"/>
        <note>catalytic</note>
    </ligand>
</feature>
<dbReference type="InterPro" id="IPR001506">
    <property type="entry name" value="Peptidase_M12A"/>
</dbReference>
<dbReference type="EC" id="3.4.24.-" evidence="7"/>
<accession>G1KNJ5</accession>
<dbReference type="Ensembl" id="ENSACAT00000013332.3">
    <property type="protein sequence ID" value="ENSACAP00000013072.3"/>
    <property type="gene ID" value="ENSACAG00000013256.3"/>
</dbReference>
<feature type="domain" description="MATH" evidence="10">
    <location>
        <begin position="376"/>
        <end position="541"/>
    </location>
</feature>
<keyword evidence="4" id="KW-1015">Disulfide bond</keyword>
<dbReference type="InterPro" id="IPR000998">
    <property type="entry name" value="MAM_dom"/>
</dbReference>
<keyword evidence="6 7" id="KW-0378">Hydrolase</keyword>
<dbReference type="SMART" id="SM00235">
    <property type="entry name" value="ZnMc"/>
    <property type="match status" value="1"/>
</dbReference>
<dbReference type="SMART" id="SM00137">
    <property type="entry name" value="MAM"/>
    <property type="match status" value="1"/>
</dbReference>
<dbReference type="InterPro" id="IPR013320">
    <property type="entry name" value="ConA-like_dom_sf"/>
</dbReference>
<dbReference type="InterPro" id="IPR024079">
    <property type="entry name" value="MetalloPept_cat_dom_sf"/>
</dbReference>
<dbReference type="MEROPS" id="M12.002"/>
<reference evidence="12 13" key="1">
    <citation type="submission" date="2009-12" db="EMBL/GenBank/DDBJ databases">
        <title>The Genome Sequence of Anolis carolinensis (Green Anole Lizard).</title>
        <authorList>
            <consortium name="The Genome Sequencing Platform"/>
            <person name="Di Palma F."/>
            <person name="Alfoldi J."/>
            <person name="Heiman D."/>
            <person name="Young S."/>
            <person name="Grabherr M."/>
            <person name="Johnson J."/>
            <person name="Lander E.S."/>
            <person name="Lindblad-Toh K."/>
        </authorList>
    </citation>
    <scope>NUCLEOTIDE SEQUENCE [LARGE SCALE GENOMIC DNA]</scope>
    <source>
        <strain evidence="12 13">JBL SC #1</strain>
    </source>
</reference>
<keyword evidence="3 6" id="KW-0482">Metalloprotease</keyword>
<comment type="caution">
    <text evidence="5">Lacks conserved residue(s) required for the propagation of feature annotation.</text>
</comment>
<feature type="binding site" evidence="6">
    <location>
        <position position="111"/>
    </location>
    <ligand>
        <name>Zn(2+)</name>
        <dbReference type="ChEBI" id="CHEBI:29105"/>
        <note>catalytic</note>
    </ligand>
</feature>
<dbReference type="InterPro" id="IPR000742">
    <property type="entry name" value="EGF"/>
</dbReference>
<dbReference type="GO" id="GO:0007173">
    <property type="term" value="P:epidermal growth factor receptor signaling pathway"/>
    <property type="evidence" value="ECO:0007669"/>
    <property type="project" value="Ensembl"/>
</dbReference>
<dbReference type="GO" id="GO:0008270">
    <property type="term" value="F:zinc ion binding"/>
    <property type="evidence" value="ECO:0007669"/>
    <property type="project" value="UniProtKB-UniRule"/>
</dbReference>
<dbReference type="eggNOG" id="KOG3714">
    <property type="taxonomic scope" value="Eukaryota"/>
</dbReference>
<dbReference type="GO" id="GO:0005615">
    <property type="term" value="C:extracellular space"/>
    <property type="evidence" value="ECO:0000318"/>
    <property type="project" value="GO_Central"/>
</dbReference>
<evidence type="ECO:0000256" key="3">
    <source>
        <dbReference type="ARBA" id="ARBA00023049"/>
    </source>
</evidence>
<dbReference type="Gene3D" id="2.60.120.200">
    <property type="match status" value="1"/>
</dbReference>
<dbReference type="PROSITE" id="PS51864">
    <property type="entry name" value="ASTACIN"/>
    <property type="match status" value="1"/>
</dbReference>
<dbReference type="GeneTree" id="ENSGT00950000183111"/>
<sequence>MLETSLSFKKRSALRDEHYRWKIPIPFILADSLDLNAKGVILKAFEGFHLRSCVKFKPYAGEKSYIRFLKLNGCWSTIGDTKAGQNLSIGAGCDHKAIVIHEILHALGFLHEQTRTDRDDYVKIWWNHVLPNQAHNFNKYGRNYLTDLNTTYDYESIMHYGPSSFTKNSSLATITTNIPEFNGIIGQRLDFSTSDIERLNRMYNCTRSLTLLDQCDFESADLCGLVQEPRDDAVWLHKKNEPMEQNHTQRQECKDAGHFMYFNTSCGKQGDTAVLESRILHPTRNYHCLQYFFKMTGSPQDRLAVWIKKDDGTGKIRRLIKVRTFQGDNDHNWKIAHVNFRCQKKFRFLFYGLKGNPDDSNGGIFIDDLTLSEAQCPRAVWLIRGFSRLLTTASSDLSITSPRFYSQEGYGFGITVAPRGSRDSAFANYTRISFHLVSGENDGILEWPALHRQVTITVLDQNPNAKKRMSAERSFTTDTTQVFPDKNNSSRWGKPSLLGKFDTSCNCSRNGGWGWSKFISHALLRRKNFLKNGDLIIFAEFEGILERCYIEEGASLSSATLPPHHSGHFGVFVPLHEQDLPSIHPREHCDPNPCQNGGICLNNQGDVSCRYPYGSSYHLCVINITLTMMMIQR</sequence>
<comment type="cofactor">
    <cofactor evidence="6 7">
        <name>Zn(2+)</name>
        <dbReference type="ChEBI" id="CHEBI:29105"/>
    </cofactor>
    <text evidence="6 7">Binds 1 zinc ion per subunit.</text>
</comment>
<proteinExistence type="predicted"/>
<dbReference type="InterPro" id="IPR008974">
    <property type="entry name" value="TRAF-like"/>
</dbReference>
<dbReference type="Gene3D" id="2.60.210.10">
    <property type="entry name" value="Apoptosis, Tumor Necrosis Factor Receptor Associated Protein 2, Chain A"/>
    <property type="match status" value="1"/>
</dbReference>
<evidence type="ECO:0000259" key="11">
    <source>
        <dbReference type="PROSITE" id="PS51864"/>
    </source>
</evidence>
<name>G1KNJ5_ANOCA</name>
<dbReference type="GO" id="GO:0004222">
    <property type="term" value="F:metalloendopeptidase activity"/>
    <property type="evidence" value="ECO:0000318"/>
    <property type="project" value="GO_Central"/>
</dbReference>
<dbReference type="HOGENOM" id="CLU_021966_0_0_1"/>
<reference evidence="12" key="3">
    <citation type="submission" date="2025-09" db="UniProtKB">
        <authorList>
            <consortium name="Ensembl"/>
        </authorList>
    </citation>
    <scope>IDENTIFICATION</scope>
</reference>
<evidence type="ECO:0000259" key="9">
    <source>
        <dbReference type="PROSITE" id="PS50060"/>
    </source>
</evidence>
<dbReference type="PRINTS" id="PR00020">
    <property type="entry name" value="MAMDOMAIN"/>
</dbReference>
<dbReference type="Pfam" id="PF22486">
    <property type="entry name" value="MATH_2"/>
    <property type="match status" value="1"/>
</dbReference>
<dbReference type="InterPro" id="IPR002083">
    <property type="entry name" value="MATH/TRAF_dom"/>
</dbReference>
<evidence type="ECO:0000256" key="6">
    <source>
        <dbReference type="PROSITE-ProRule" id="PRU01211"/>
    </source>
</evidence>
<feature type="binding site" evidence="6">
    <location>
        <position position="105"/>
    </location>
    <ligand>
        <name>Zn(2+)</name>
        <dbReference type="ChEBI" id="CHEBI:29105"/>
        <note>catalytic</note>
    </ligand>
</feature>
<organism evidence="12 13">
    <name type="scientific">Anolis carolinensis</name>
    <name type="common">Green anole</name>
    <name type="synonym">American chameleon</name>
    <dbReference type="NCBI Taxonomy" id="28377"/>
    <lineage>
        <taxon>Eukaryota</taxon>
        <taxon>Metazoa</taxon>
        <taxon>Chordata</taxon>
        <taxon>Craniata</taxon>
        <taxon>Vertebrata</taxon>
        <taxon>Euteleostomi</taxon>
        <taxon>Lepidosauria</taxon>
        <taxon>Squamata</taxon>
        <taxon>Bifurcata</taxon>
        <taxon>Unidentata</taxon>
        <taxon>Episquamata</taxon>
        <taxon>Toxicofera</taxon>
        <taxon>Iguania</taxon>
        <taxon>Dactyloidae</taxon>
        <taxon>Anolis</taxon>
    </lineage>
</organism>
<dbReference type="GO" id="GO:0016020">
    <property type="term" value="C:membrane"/>
    <property type="evidence" value="ECO:0007669"/>
    <property type="project" value="UniProtKB-SubCell"/>
</dbReference>
<dbReference type="PANTHER" id="PTHR10127">
    <property type="entry name" value="DISCOIDIN, CUB, EGF, LAMININ , AND ZINC METALLOPROTEASE DOMAIN CONTAINING"/>
    <property type="match status" value="1"/>
</dbReference>
<protein>
    <recommendedName>
        <fullName evidence="7">Metalloendopeptidase</fullName>
        <ecNumber evidence="7">3.4.24.-</ecNumber>
    </recommendedName>
</protein>
<feature type="domain" description="EGF-like" evidence="8">
    <location>
        <begin position="585"/>
        <end position="621"/>
    </location>
</feature>
<dbReference type="PROSITE" id="PS50060">
    <property type="entry name" value="MAM_2"/>
    <property type="match status" value="1"/>
</dbReference>
<dbReference type="SUPFAM" id="SSF55486">
    <property type="entry name" value="Metalloproteases ('zincins'), catalytic domain"/>
    <property type="match status" value="1"/>
</dbReference>
<reference evidence="12" key="2">
    <citation type="submission" date="2025-08" db="UniProtKB">
        <authorList>
            <consortium name="Ensembl"/>
        </authorList>
    </citation>
    <scope>IDENTIFICATION</scope>
</reference>
<dbReference type="Proteomes" id="UP000001646">
    <property type="component" value="Chromosome 1"/>
</dbReference>
<evidence type="ECO:0000256" key="5">
    <source>
        <dbReference type="PROSITE-ProRule" id="PRU00076"/>
    </source>
</evidence>
<feature type="domain" description="MAM" evidence="9">
    <location>
        <begin position="213"/>
        <end position="378"/>
    </location>
</feature>
<evidence type="ECO:0000259" key="8">
    <source>
        <dbReference type="PROSITE" id="PS50026"/>
    </source>
</evidence>
<dbReference type="CDD" id="cd06263">
    <property type="entry name" value="MAM"/>
    <property type="match status" value="1"/>
</dbReference>
<dbReference type="GO" id="GO:0140448">
    <property type="term" value="P:signaling receptor ligand precursor processing"/>
    <property type="evidence" value="ECO:0000318"/>
    <property type="project" value="GO_Central"/>
</dbReference>
<dbReference type="PROSITE" id="PS50144">
    <property type="entry name" value="MATH"/>
    <property type="match status" value="1"/>
</dbReference>
<evidence type="ECO:0000313" key="12">
    <source>
        <dbReference type="Ensembl" id="ENSACAP00000013072.3"/>
    </source>
</evidence>
<dbReference type="InParanoid" id="G1KNJ5"/>
<dbReference type="SUPFAM" id="SSF49899">
    <property type="entry name" value="Concanavalin A-like lectins/glucanases"/>
    <property type="match status" value="1"/>
</dbReference>
<dbReference type="PROSITE" id="PS50026">
    <property type="entry name" value="EGF_3"/>
    <property type="match status" value="1"/>
</dbReference>
<dbReference type="SUPFAM" id="SSF57196">
    <property type="entry name" value="EGF/Laminin"/>
    <property type="match status" value="1"/>
</dbReference>
<dbReference type="Gene3D" id="3.40.390.10">
    <property type="entry name" value="Collagenase (Catalytic Domain)"/>
    <property type="match status" value="1"/>
</dbReference>
<keyword evidence="13" id="KW-1185">Reference proteome</keyword>
<feature type="domain" description="Peptidase M12A" evidence="11">
    <location>
        <begin position="12"/>
        <end position="206"/>
    </location>
</feature>
<keyword evidence="1 6" id="KW-0479">Metal-binding</keyword>
<evidence type="ECO:0000256" key="1">
    <source>
        <dbReference type="ARBA" id="ARBA00022723"/>
    </source>
</evidence>